<reference evidence="3 4" key="1">
    <citation type="journal article" date="2024" name="J. Plant Pathol.">
        <title>Sequence and assembly of the genome of Seiridium unicorne, isolate CBS 538.82, causal agent of cypress canker disease.</title>
        <authorList>
            <person name="Scali E."/>
            <person name="Rocca G.D."/>
            <person name="Danti R."/>
            <person name="Garbelotto M."/>
            <person name="Barberini S."/>
            <person name="Baroncelli R."/>
            <person name="Emiliani G."/>
        </authorList>
    </citation>
    <scope>NUCLEOTIDE SEQUENCE [LARGE SCALE GENOMIC DNA]</scope>
    <source>
        <strain evidence="3 4">BM-138-508</strain>
    </source>
</reference>
<dbReference type="Pfam" id="PF13561">
    <property type="entry name" value="adh_short_C2"/>
    <property type="match status" value="1"/>
</dbReference>
<comment type="similarity">
    <text evidence="1">Belongs to the short-chain dehydrogenases/reductases (SDR) family.</text>
</comment>
<organism evidence="3 4">
    <name type="scientific">Seiridium unicorne</name>
    <dbReference type="NCBI Taxonomy" id="138068"/>
    <lineage>
        <taxon>Eukaryota</taxon>
        <taxon>Fungi</taxon>
        <taxon>Dikarya</taxon>
        <taxon>Ascomycota</taxon>
        <taxon>Pezizomycotina</taxon>
        <taxon>Sordariomycetes</taxon>
        <taxon>Xylariomycetidae</taxon>
        <taxon>Amphisphaeriales</taxon>
        <taxon>Sporocadaceae</taxon>
        <taxon>Seiridium</taxon>
    </lineage>
</organism>
<comment type="caution">
    <text evidence="3">The sequence shown here is derived from an EMBL/GenBank/DDBJ whole genome shotgun (WGS) entry which is preliminary data.</text>
</comment>
<dbReference type="PANTHER" id="PTHR43669">
    <property type="entry name" value="5-KETO-D-GLUCONATE 5-REDUCTASE"/>
    <property type="match status" value="1"/>
</dbReference>
<keyword evidence="4" id="KW-1185">Reference proteome</keyword>
<accession>A0ABR2UP98</accession>
<protein>
    <submittedName>
        <fullName evidence="3">Short-chain dehydrogenase</fullName>
    </submittedName>
</protein>
<dbReference type="InterPro" id="IPR002347">
    <property type="entry name" value="SDR_fam"/>
</dbReference>
<dbReference type="InterPro" id="IPR036291">
    <property type="entry name" value="NAD(P)-bd_dom_sf"/>
</dbReference>
<keyword evidence="2" id="KW-0560">Oxidoreductase</keyword>
<proteinExistence type="inferred from homology"/>
<evidence type="ECO:0000313" key="4">
    <source>
        <dbReference type="Proteomes" id="UP001408356"/>
    </source>
</evidence>
<dbReference type="EMBL" id="JARVKF010000407">
    <property type="protein sequence ID" value="KAK9416353.1"/>
    <property type="molecule type" value="Genomic_DNA"/>
</dbReference>
<dbReference type="PANTHER" id="PTHR43669:SF4">
    <property type="entry name" value="SHORT-CHAIN DEHYDROGENASE"/>
    <property type="match status" value="1"/>
</dbReference>
<name>A0ABR2UP98_9PEZI</name>
<dbReference type="Gene3D" id="3.40.50.720">
    <property type="entry name" value="NAD(P)-binding Rossmann-like Domain"/>
    <property type="match status" value="1"/>
</dbReference>
<evidence type="ECO:0000256" key="1">
    <source>
        <dbReference type="ARBA" id="ARBA00006484"/>
    </source>
</evidence>
<gene>
    <name evidence="3" type="ORF">SUNI508_01770</name>
</gene>
<sequence>MSSGSPVLLILGSGANIGQSAARAFHSKGYKIALTSRKPNQEHSPDGYVNISSDLSDPESVVQVFSEVKEKLGIPSVVVYNAGAASKNDANDPLSLSLADFVRDLSVNTTSAFVAGQQAVSGFAQLSDSASKTFIFTGNILNTTIIAPLLSLGVGKSATAHMIQSAASAYAERGFQFYYADERKTDGSPAYFDVDGDAHATHYVQLAEAREQGPWQQTFTKGVGYKNFLTT</sequence>
<evidence type="ECO:0000256" key="2">
    <source>
        <dbReference type="ARBA" id="ARBA00023002"/>
    </source>
</evidence>
<dbReference type="Proteomes" id="UP001408356">
    <property type="component" value="Unassembled WGS sequence"/>
</dbReference>
<dbReference type="SUPFAM" id="SSF51735">
    <property type="entry name" value="NAD(P)-binding Rossmann-fold domains"/>
    <property type="match status" value="1"/>
</dbReference>
<evidence type="ECO:0000313" key="3">
    <source>
        <dbReference type="EMBL" id="KAK9416353.1"/>
    </source>
</evidence>